<dbReference type="InterPro" id="IPR038578">
    <property type="entry name" value="GT29-like_sf"/>
</dbReference>
<dbReference type="PROSITE" id="PS00518">
    <property type="entry name" value="ZF_RING_1"/>
    <property type="match status" value="1"/>
</dbReference>
<dbReference type="GO" id="GO:0009860">
    <property type="term" value="P:pollen tube growth"/>
    <property type="evidence" value="ECO:0007669"/>
    <property type="project" value="InterPro"/>
</dbReference>
<keyword evidence="6" id="KW-0479">Metal-binding</keyword>
<feature type="compositionally biased region" description="Basic and acidic residues" evidence="15">
    <location>
        <begin position="70"/>
        <end position="79"/>
    </location>
</feature>
<keyword evidence="7 14" id="KW-0863">Zinc-finger</keyword>
<dbReference type="InterPro" id="IPR001675">
    <property type="entry name" value="Glyco_trans_29"/>
</dbReference>
<dbReference type="SUPFAM" id="SSF57850">
    <property type="entry name" value="RING/U-box"/>
    <property type="match status" value="1"/>
</dbReference>
<evidence type="ECO:0000256" key="15">
    <source>
        <dbReference type="SAM" id="MobiDB-lite"/>
    </source>
</evidence>
<evidence type="ECO:0000256" key="6">
    <source>
        <dbReference type="ARBA" id="ARBA00022723"/>
    </source>
</evidence>
<feature type="compositionally biased region" description="Low complexity" evidence="15">
    <location>
        <begin position="676"/>
        <end position="687"/>
    </location>
</feature>
<feature type="compositionally biased region" description="Basic and acidic residues" evidence="15">
    <location>
        <begin position="516"/>
        <end position="525"/>
    </location>
</feature>
<feature type="domain" description="RING-type" evidence="17">
    <location>
        <begin position="253"/>
        <end position="299"/>
    </location>
</feature>
<evidence type="ECO:0000256" key="2">
    <source>
        <dbReference type="ARBA" id="ARBA00006003"/>
    </source>
</evidence>
<protein>
    <submittedName>
        <fullName evidence="18">RING finger protein 10</fullName>
    </submittedName>
</protein>
<evidence type="ECO:0000256" key="14">
    <source>
        <dbReference type="PROSITE-ProRule" id="PRU00175"/>
    </source>
</evidence>
<dbReference type="PANTHER" id="PTHR47486:SF1">
    <property type="entry name" value="SIALYLTRANSFERASE-LIKE PROTEIN 1"/>
    <property type="match status" value="1"/>
</dbReference>
<keyword evidence="3" id="KW-0328">Glycosyltransferase</keyword>
<dbReference type="FunFam" id="3.30.40.10:FF:000450">
    <property type="entry name" value="RING finger protein 10"/>
    <property type="match status" value="1"/>
</dbReference>
<evidence type="ECO:0000256" key="7">
    <source>
        <dbReference type="ARBA" id="ARBA00022771"/>
    </source>
</evidence>
<dbReference type="Gene3D" id="3.90.1480.20">
    <property type="entry name" value="Glycosyl transferase family 29"/>
    <property type="match status" value="2"/>
</dbReference>
<dbReference type="Pfam" id="PF00777">
    <property type="entry name" value="Glyco_transf_29"/>
    <property type="match status" value="1"/>
</dbReference>
<dbReference type="GO" id="GO:0008373">
    <property type="term" value="F:sialyltransferase activity"/>
    <property type="evidence" value="ECO:0007669"/>
    <property type="project" value="InterPro"/>
</dbReference>
<keyword evidence="13" id="KW-0325">Glycoprotein</keyword>
<feature type="transmembrane region" description="Helical" evidence="16">
    <location>
        <begin position="791"/>
        <end position="815"/>
    </location>
</feature>
<keyword evidence="9" id="KW-0735">Signal-anchor</keyword>
<dbReference type="InterPro" id="IPR044782">
    <property type="entry name" value="SIA1/STLP5"/>
</dbReference>
<proteinExistence type="inferred from homology"/>
<evidence type="ECO:0000256" key="9">
    <source>
        <dbReference type="ARBA" id="ARBA00022968"/>
    </source>
</evidence>
<keyword evidence="4" id="KW-0808">Transferase</keyword>
<keyword evidence="11" id="KW-0333">Golgi apparatus</keyword>
<dbReference type="InterPro" id="IPR018957">
    <property type="entry name" value="Znf_C3HC4_RING-type"/>
</dbReference>
<evidence type="ECO:0000256" key="12">
    <source>
        <dbReference type="ARBA" id="ARBA00023136"/>
    </source>
</evidence>
<dbReference type="EMBL" id="RXIC02000413">
    <property type="protein sequence ID" value="KAB1199809.1"/>
    <property type="molecule type" value="Genomic_DNA"/>
</dbReference>
<keyword evidence="8" id="KW-0862">Zinc</keyword>
<comment type="subcellular location">
    <subcellularLocation>
        <location evidence="1">Golgi apparatus membrane</location>
        <topology evidence="1">Single-pass type II membrane protein</topology>
    </subcellularLocation>
</comment>
<evidence type="ECO:0000256" key="4">
    <source>
        <dbReference type="ARBA" id="ARBA00022679"/>
    </source>
</evidence>
<evidence type="ECO:0000313" key="18">
    <source>
        <dbReference type="EMBL" id="KAB1199809.1"/>
    </source>
</evidence>
<dbReference type="CDD" id="cd16536">
    <property type="entry name" value="RING-HC_RNF10"/>
    <property type="match status" value="1"/>
</dbReference>
<evidence type="ECO:0000256" key="5">
    <source>
        <dbReference type="ARBA" id="ARBA00022692"/>
    </source>
</evidence>
<organism evidence="18 19">
    <name type="scientific">Morella rubra</name>
    <name type="common">Chinese bayberry</name>
    <dbReference type="NCBI Taxonomy" id="262757"/>
    <lineage>
        <taxon>Eukaryota</taxon>
        <taxon>Viridiplantae</taxon>
        <taxon>Streptophyta</taxon>
        <taxon>Embryophyta</taxon>
        <taxon>Tracheophyta</taxon>
        <taxon>Spermatophyta</taxon>
        <taxon>Magnoliopsida</taxon>
        <taxon>eudicotyledons</taxon>
        <taxon>Gunneridae</taxon>
        <taxon>Pentapetalae</taxon>
        <taxon>rosids</taxon>
        <taxon>fabids</taxon>
        <taxon>Fagales</taxon>
        <taxon>Myricaceae</taxon>
        <taxon>Morella</taxon>
    </lineage>
</organism>
<dbReference type="GO" id="GO:0009846">
    <property type="term" value="P:pollen germination"/>
    <property type="evidence" value="ECO:0007669"/>
    <property type="project" value="InterPro"/>
</dbReference>
<evidence type="ECO:0000259" key="17">
    <source>
        <dbReference type="PROSITE" id="PS50089"/>
    </source>
</evidence>
<evidence type="ECO:0000256" key="3">
    <source>
        <dbReference type="ARBA" id="ARBA00022676"/>
    </source>
</evidence>
<dbReference type="GO" id="GO:0008270">
    <property type="term" value="F:zinc ion binding"/>
    <property type="evidence" value="ECO:0007669"/>
    <property type="project" value="UniProtKB-KW"/>
</dbReference>
<feature type="region of interest" description="Disordered" evidence="15">
    <location>
        <begin position="41"/>
        <end position="93"/>
    </location>
</feature>
<feature type="region of interest" description="Disordered" evidence="15">
    <location>
        <begin position="506"/>
        <end position="525"/>
    </location>
</feature>
<dbReference type="PANTHER" id="PTHR47486">
    <property type="entry name" value="SIALYLTRANSFERASE-LIKE PROTEIN 1"/>
    <property type="match status" value="1"/>
</dbReference>
<keyword evidence="19" id="KW-1185">Reference proteome</keyword>
<dbReference type="OrthoDB" id="302966at2759"/>
<comment type="caution">
    <text evidence="18">The sequence shown here is derived from an EMBL/GenBank/DDBJ whole genome shotgun (WGS) entry which is preliminary data.</text>
</comment>
<evidence type="ECO:0000256" key="13">
    <source>
        <dbReference type="ARBA" id="ARBA00023180"/>
    </source>
</evidence>
<sequence>MGILVIGWAKPIFGGRCGRDAPEKERIVFGIKTRENRQVGERPLASAAEDCGGSSQKVTGLETPNGKKTLPHEISDPHPRCHPGGRGVGSAQSTGKMSGAFMVLIFDERNQMYYDFWYPICLECPLCPQITPADTYFASHVFLAIFVQWVRFGFHKGEAMHPAGKKAQLTNGNHLLNFYYDPISRPQHQPRAPLPRRQQKTKPYNKDLFLQANYKFVVLDSGNYAPEAMDPDKMLRWEDIICVRYSTPFLVQCPICLECPLCPQITSCGHIFCFPCILQYLLMGEEDHKGDSWKRCPLCFVMISPKDLYTIYIENVKQYRVGDTIEFMLLTRQKDSFTLSYKSKRETDFMPCLNDEICDPFSKFTFTSDVDLSVRKAISDLDSWLVKANSGLVDNLEKLPYVCAAMEQLEQRKKYWNDHRTCESGRSCKSTDYQAASHVLASAPYDTCADYEACGFSHGTLSTDVNDHIKSRDDLITHKPNGGAWLDQTADESGLMEGQDTFLPSSYEDSQSLHRHSNETGDAKDKNSYNFFQAADGQHLILHPLNMRCLIHHYGSYDMLPHRISGRILQLETVTQSEAIRRRYRYLSHFSLTTTFELCEIDLSEILPPEAIYPFMDEIKKREKQRKQQAKKEQREKIKAEAAAAAYSLPISTSFGQSSHDDSPTFSMDDFEALGSPPMTTSSSPPTVGERRLFSSVTRLGFAAGHDSPSLKIQEPNSLPNSGVITNPSGANGAQNAGTPSFADIMSKAKTVETLDAAKVVVSKSVDLLNPPKRIKNTQQIKTASFPLNPFLWLVDLSSYVCLSPRLLCVSLVLFVSMRAHNKRPTLLHLVCAAVLFSLLVFAIQSSLFTGTQKSDLNREEVRVLSEFQSTVQQCVANRGLGLTAHIIDHCKLILKFPEGTNSTWYNAQFKIYEPLEYQYDVCEAILLWEQYRNMTTVLTREYLDARPNGWLEYAAKRIAQLGADKCYNQTLCEEHLNLILPAKPPFHPRQFHSCAVVGNSGDLLKTEFGKEIDSHDAVIRDNEAPVNEKYAKYVGLKRDFRLVVRGAARNMVTILNGSADEALIIKSVTHRDFNAMIKGIPNPVYLFQGIVLRRGAKGTGMKSVELALSMCDIVDIYGFTVDPGYTEWTRYFSEPRKGHNPLQGRAYYQLLECLGVIRIHSPMRSKRKQDWSDVPGWDMISRAHTAALSLKRSQAGQWGDLGQFGSCKVWGNADSDHNGPVSGSPGMSDVRKYSNYSKWEVMPFKSLRKEAQDHYIQMQGVSLYKMDGNKLDDLVCVRHSLKSEV</sequence>
<evidence type="ECO:0000256" key="8">
    <source>
        <dbReference type="ARBA" id="ARBA00022833"/>
    </source>
</evidence>
<evidence type="ECO:0000256" key="1">
    <source>
        <dbReference type="ARBA" id="ARBA00004323"/>
    </source>
</evidence>
<dbReference type="PROSITE" id="PS50089">
    <property type="entry name" value="ZF_RING_2"/>
    <property type="match status" value="1"/>
</dbReference>
<dbReference type="Gene3D" id="3.30.40.10">
    <property type="entry name" value="Zinc/RING finger domain, C3HC4 (zinc finger)"/>
    <property type="match status" value="1"/>
</dbReference>
<comment type="similarity">
    <text evidence="2">Belongs to the glycosyltransferase 29 family.</text>
</comment>
<keyword evidence="12 16" id="KW-0472">Membrane</keyword>
<dbReference type="Proteomes" id="UP000516437">
    <property type="component" value="Unassembled WGS sequence"/>
</dbReference>
<keyword evidence="5 16" id="KW-0812">Transmembrane</keyword>
<dbReference type="SMART" id="SM00184">
    <property type="entry name" value="RING"/>
    <property type="match status" value="1"/>
</dbReference>
<evidence type="ECO:0000256" key="10">
    <source>
        <dbReference type="ARBA" id="ARBA00022989"/>
    </source>
</evidence>
<reference evidence="18 19" key="1">
    <citation type="journal article" date="2019" name="Plant Biotechnol. J.">
        <title>The red bayberry genome and genetic basis of sex determination.</title>
        <authorList>
            <person name="Jia H.M."/>
            <person name="Jia H.J."/>
            <person name="Cai Q.L."/>
            <person name="Wang Y."/>
            <person name="Zhao H.B."/>
            <person name="Yang W.F."/>
            <person name="Wang G.Y."/>
            <person name="Li Y.H."/>
            <person name="Zhan D.L."/>
            <person name="Shen Y.T."/>
            <person name="Niu Q.F."/>
            <person name="Chang L."/>
            <person name="Qiu J."/>
            <person name="Zhao L."/>
            <person name="Xie H.B."/>
            <person name="Fu W.Y."/>
            <person name="Jin J."/>
            <person name="Li X.W."/>
            <person name="Jiao Y."/>
            <person name="Zhou C.C."/>
            <person name="Tu T."/>
            <person name="Chai C.Y."/>
            <person name="Gao J.L."/>
            <person name="Fan L.J."/>
            <person name="van de Weg E."/>
            <person name="Wang J.Y."/>
            <person name="Gao Z.S."/>
        </authorList>
    </citation>
    <scope>NUCLEOTIDE SEQUENCE [LARGE SCALE GENOMIC DNA]</scope>
    <source>
        <tissue evidence="18">Leaves</tissue>
    </source>
</reference>
<feature type="region of interest" description="Disordered" evidence="15">
    <location>
        <begin position="653"/>
        <end position="688"/>
    </location>
</feature>
<keyword evidence="10 16" id="KW-1133">Transmembrane helix</keyword>
<accession>A0A6A1UHS1</accession>
<gene>
    <name evidence="18" type="ORF">CJ030_MR0G013097</name>
</gene>
<dbReference type="Pfam" id="PF00097">
    <property type="entry name" value="zf-C3HC4"/>
    <property type="match status" value="1"/>
</dbReference>
<dbReference type="CDD" id="cd19952">
    <property type="entry name" value="GT29"/>
    <property type="match status" value="1"/>
</dbReference>
<dbReference type="GO" id="GO:0000139">
    <property type="term" value="C:Golgi membrane"/>
    <property type="evidence" value="ECO:0007669"/>
    <property type="project" value="UniProtKB-SubCell"/>
</dbReference>
<dbReference type="InterPro" id="IPR017907">
    <property type="entry name" value="Znf_RING_CS"/>
</dbReference>
<evidence type="ECO:0000313" key="19">
    <source>
        <dbReference type="Proteomes" id="UP000516437"/>
    </source>
</evidence>
<evidence type="ECO:0000256" key="11">
    <source>
        <dbReference type="ARBA" id="ARBA00023034"/>
    </source>
</evidence>
<name>A0A6A1UHS1_9ROSI</name>
<evidence type="ECO:0000256" key="16">
    <source>
        <dbReference type="SAM" id="Phobius"/>
    </source>
</evidence>
<dbReference type="InterPro" id="IPR013083">
    <property type="entry name" value="Znf_RING/FYVE/PHD"/>
</dbReference>
<dbReference type="InterPro" id="IPR001841">
    <property type="entry name" value="Znf_RING"/>
</dbReference>
<feature type="transmembrane region" description="Helical" evidence="16">
    <location>
        <begin position="827"/>
        <end position="849"/>
    </location>
</feature>